<keyword evidence="2 6" id="KW-0350">Heme biosynthesis</keyword>
<reference evidence="9" key="2">
    <citation type="journal article" date="2018" name="Environ. Microbiol.">
        <title>Bloom of a denitrifying methanotroph, 'Candidatus Methylomirabilis limnetica', in a deep stratified lake.</title>
        <authorList>
            <person name="Graf J.S."/>
            <person name="Mayr M.J."/>
            <person name="Marchant H.K."/>
            <person name="Tienken D."/>
            <person name="Hach P.F."/>
            <person name="Brand A."/>
            <person name="Schubert C.J."/>
            <person name="Kuypers M.M."/>
            <person name="Milucka J."/>
        </authorList>
    </citation>
    <scope>NUCLEOTIDE SEQUENCE [LARGE SCALE GENOMIC DNA]</scope>
    <source>
        <strain evidence="9">Zug</strain>
    </source>
</reference>
<dbReference type="EMBL" id="NVQC01000030">
    <property type="protein sequence ID" value="PTL35124.1"/>
    <property type="molecule type" value="Genomic_DNA"/>
</dbReference>
<organism evidence="8 9">
    <name type="scientific">Candidatus Methylomirabilis limnetica</name>
    <dbReference type="NCBI Taxonomy" id="2033718"/>
    <lineage>
        <taxon>Bacteria</taxon>
        <taxon>Candidatus Methylomirabilota</taxon>
        <taxon>Candidatus Methylomirabilia</taxon>
        <taxon>Candidatus Methylomirabilales</taxon>
        <taxon>Candidatus Methylomirabilaceae</taxon>
        <taxon>Candidatus Methylomirabilis</taxon>
    </lineage>
</organism>
<evidence type="ECO:0000313" key="9">
    <source>
        <dbReference type="Proteomes" id="UP000241436"/>
    </source>
</evidence>
<reference evidence="8 9" key="1">
    <citation type="submission" date="2017-09" db="EMBL/GenBank/DDBJ databases">
        <title>Bloom of a denitrifying methanotroph, Candidatus Methylomirabilis limnetica, in a deep stratified lake.</title>
        <authorList>
            <person name="Graf J.S."/>
            <person name="Marchant H.K."/>
            <person name="Tienken D."/>
            <person name="Hach P.F."/>
            <person name="Brand A."/>
            <person name="Schubert C.J."/>
            <person name="Kuypers M.M."/>
            <person name="Milucka J."/>
        </authorList>
    </citation>
    <scope>NUCLEOTIDE SEQUENCE [LARGE SCALE GENOMIC DNA]</scope>
    <source>
        <strain evidence="8 9">Zug</strain>
    </source>
</reference>
<dbReference type="UniPathway" id="UPA00252">
    <property type="reaction ID" value="UER00325"/>
</dbReference>
<dbReference type="SUPFAM" id="SSF53800">
    <property type="entry name" value="Chelatase"/>
    <property type="match status" value="1"/>
</dbReference>
<comment type="catalytic activity">
    <reaction evidence="5">
        <text>Fe-coproporphyrin III + 2 H(+) = coproporphyrin III + Fe(2+)</text>
        <dbReference type="Rhea" id="RHEA:49572"/>
        <dbReference type="ChEBI" id="CHEBI:15378"/>
        <dbReference type="ChEBI" id="CHEBI:29033"/>
        <dbReference type="ChEBI" id="CHEBI:68438"/>
        <dbReference type="ChEBI" id="CHEBI:131725"/>
        <dbReference type="EC" id="4.99.1.9"/>
    </reaction>
    <physiologicalReaction direction="right-to-left" evidence="5">
        <dbReference type="Rhea" id="RHEA:49574"/>
    </physiologicalReaction>
</comment>
<dbReference type="GO" id="GO:0005737">
    <property type="term" value="C:cytoplasm"/>
    <property type="evidence" value="ECO:0007669"/>
    <property type="project" value="UniProtKB-SubCell"/>
</dbReference>
<evidence type="ECO:0000256" key="1">
    <source>
        <dbReference type="ARBA" id="ARBA00023004"/>
    </source>
</evidence>
<comment type="pathway">
    <text evidence="6">Porphyrin-containing compound metabolism; protoheme biosynthesis; protoheme from protoporphyrin-IX: step 1/1.</text>
</comment>
<proteinExistence type="inferred from homology"/>
<dbReference type="HAMAP" id="MF_00323">
    <property type="entry name" value="Ferrochelatase"/>
    <property type="match status" value="1"/>
</dbReference>
<comment type="subcellular location">
    <subcellularLocation>
        <location evidence="6">Cytoplasm</location>
    </subcellularLocation>
</comment>
<keyword evidence="3 6" id="KW-0456">Lyase</keyword>
<dbReference type="AlphaFoldDB" id="A0A2T4TVI5"/>
<dbReference type="PANTHER" id="PTHR11108:SF1">
    <property type="entry name" value="FERROCHELATASE, MITOCHONDRIAL"/>
    <property type="match status" value="1"/>
</dbReference>
<dbReference type="GO" id="GO:0046872">
    <property type="term" value="F:metal ion binding"/>
    <property type="evidence" value="ECO:0007669"/>
    <property type="project" value="UniProtKB-KW"/>
</dbReference>
<dbReference type="CDD" id="cd03411">
    <property type="entry name" value="Ferrochelatase_N"/>
    <property type="match status" value="1"/>
</dbReference>
<dbReference type="CDD" id="cd00419">
    <property type="entry name" value="Ferrochelatase_C"/>
    <property type="match status" value="1"/>
</dbReference>
<evidence type="ECO:0000256" key="4">
    <source>
        <dbReference type="ARBA" id="ARBA00023244"/>
    </source>
</evidence>
<dbReference type="PANTHER" id="PTHR11108">
    <property type="entry name" value="FERROCHELATASE"/>
    <property type="match status" value="1"/>
</dbReference>
<keyword evidence="6" id="KW-0479">Metal-binding</keyword>
<evidence type="ECO:0000313" key="8">
    <source>
        <dbReference type="EMBL" id="PTL35124.1"/>
    </source>
</evidence>
<dbReference type="InterPro" id="IPR033659">
    <property type="entry name" value="Ferrochelatase_N"/>
</dbReference>
<gene>
    <name evidence="6 8" type="primary">hemH</name>
    <name evidence="8" type="ORF">CLG94_11625</name>
</gene>
<evidence type="ECO:0000256" key="6">
    <source>
        <dbReference type="HAMAP-Rule" id="MF_00323"/>
    </source>
</evidence>
<dbReference type="EC" id="4.98.1.1" evidence="6"/>
<keyword evidence="4 6" id="KW-0627">Porphyrin biosynthesis</keyword>
<keyword evidence="6" id="KW-0963">Cytoplasm</keyword>
<comment type="catalytic activity">
    <reaction evidence="6">
        <text>heme b + 2 H(+) = protoporphyrin IX + Fe(2+)</text>
        <dbReference type="Rhea" id="RHEA:22584"/>
        <dbReference type="ChEBI" id="CHEBI:15378"/>
        <dbReference type="ChEBI" id="CHEBI:29033"/>
        <dbReference type="ChEBI" id="CHEBI:57306"/>
        <dbReference type="ChEBI" id="CHEBI:60344"/>
        <dbReference type="EC" id="4.98.1.1"/>
    </reaction>
</comment>
<dbReference type="InterPro" id="IPR001015">
    <property type="entry name" value="Ferrochelatase"/>
</dbReference>
<feature type="binding site" evidence="6">
    <location>
        <position position="219"/>
    </location>
    <ligand>
        <name>Fe(2+)</name>
        <dbReference type="ChEBI" id="CHEBI:29033"/>
    </ligand>
</feature>
<accession>A0A2T4TVI5</accession>
<dbReference type="Proteomes" id="UP000241436">
    <property type="component" value="Unassembled WGS sequence"/>
</dbReference>
<evidence type="ECO:0000256" key="3">
    <source>
        <dbReference type="ARBA" id="ARBA00023239"/>
    </source>
</evidence>
<name>A0A2T4TVI5_9BACT</name>
<evidence type="ECO:0000256" key="7">
    <source>
        <dbReference type="RuleBase" id="RU004185"/>
    </source>
</evidence>
<evidence type="ECO:0000256" key="2">
    <source>
        <dbReference type="ARBA" id="ARBA00023133"/>
    </source>
</evidence>
<dbReference type="Gene3D" id="3.40.50.1400">
    <property type="match status" value="2"/>
</dbReference>
<comment type="similarity">
    <text evidence="6 7">Belongs to the ferrochelatase family.</text>
</comment>
<comment type="caution">
    <text evidence="8">The sequence shown here is derived from an EMBL/GenBank/DDBJ whole genome shotgun (WGS) entry which is preliminary data.</text>
</comment>
<evidence type="ECO:0000256" key="5">
    <source>
        <dbReference type="ARBA" id="ARBA00024536"/>
    </source>
</evidence>
<sequence length="346" mass="38179">MGCCHKPPWTTCARSSTMFTKRRRDDVAPPFDAVLMIAFGGPTKPDEVRPFLSNVLRGVPVPPGRLEEVARHYDQLGGRSPITDLTFQQAKSLAALLEREGPRLPVYVGMRYWHPMTSETVEQMVHDNVKRAVGLIMAPHDSGAASWEKSVGTVTDALIAAGPRAPHVDFAQPCYNHPDFIAAVAEQIRLQLQETPPDLRSPLKACGDRRSTWLLFTAHSIPTSMAASSPYVQQLHESCRLVAAALGHPDWSLAYQSRSGDPRQPWLTPDVSDVLRKLKAEGCRSVVLAPIGFVCDNVEVLFDLDVEAKAEADVLGLDLKRANAVNDHPLYIRALADLVRRRVNQS</sequence>
<dbReference type="GO" id="GO:0004325">
    <property type="term" value="F:ferrochelatase activity"/>
    <property type="evidence" value="ECO:0007669"/>
    <property type="project" value="UniProtKB-UniRule"/>
</dbReference>
<keyword evidence="9" id="KW-1185">Reference proteome</keyword>
<comment type="function">
    <text evidence="6">Catalyzes the ferrous insertion into protoporphyrin IX.</text>
</comment>
<protein>
    <recommendedName>
        <fullName evidence="6">Ferrochelatase</fullName>
        <ecNumber evidence="6">4.98.1.1</ecNumber>
    </recommendedName>
    <alternativeName>
        <fullName evidence="6">Heme synthase</fullName>
    </alternativeName>
    <alternativeName>
        <fullName evidence="6">Protoheme ferro-lyase</fullName>
    </alternativeName>
</protein>
<dbReference type="InterPro" id="IPR033644">
    <property type="entry name" value="Ferrochelatase_C"/>
</dbReference>
<dbReference type="Pfam" id="PF00762">
    <property type="entry name" value="Ferrochelatase"/>
    <property type="match status" value="1"/>
</dbReference>
<dbReference type="GO" id="GO:0006783">
    <property type="term" value="P:heme biosynthetic process"/>
    <property type="evidence" value="ECO:0007669"/>
    <property type="project" value="UniProtKB-UniRule"/>
</dbReference>
<feature type="binding site" evidence="6">
    <location>
        <position position="299"/>
    </location>
    <ligand>
        <name>Fe(2+)</name>
        <dbReference type="ChEBI" id="CHEBI:29033"/>
    </ligand>
</feature>
<dbReference type="NCBIfam" id="TIGR00109">
    <property type="entry name" value="hemH"/>
    <property type="match status" value="1"/>
</dbReference>
<keyword evidence="1 6" id="KW-0408">Iron</keyword>